<organism evidence="1 2">
    <name type="scientific">Nephila pilipes</name>
    <name type="common">Giant wood spider</name>
    <name type="synonym">Nephila maculata</name>
    <dbReference type="NCBI Taxonomy" id="299642"/>
    <lineage>
        <taxon>Eukaryota</taxon>
        <taxon>Metazoa</taxon>
        <taxon>Ecdysozoa</taxon>
        <taxon>Arthropoda</taxon>
        <taxon>Chelicerata</taxon>
        <taxon>Arachnida</taxon>
        <taxon>Araneae</taxon>
        <taxon>Araneomorphae</taxon>
        <taxon>Entelegynae</taxon>
        <taxon>Araneoidea</taxon>
        <taxon>Nephilidae</taxon>
        <taxon>Nephila</taxon>
    </lineage>
</organism>
<dbReference type="OrthoDB" id="6429229at2759"/>
<evidence type="ECO:0000313" key="1">
    <source>
        <dbReference type="EMBL" id="GFT31754.1"/>
    </source>
</evidence>
<name>A0A8X6NU88_NEPPI</name>
<sequence length="126" mass="15237">MRKSHKFMEKSAIQERLSEKKIMWNRNMMKIEFLQKFSEVKHLYKSYRIAPTAEKFDHVLRLLSYYRNFNPIEIIRSQLKQHVAKKNKTFKLNDVKDHVIQGTETANVQNWMNNINHVTEKERSGK</sequence>
<proteinExistence type="predicted"/>
<dbReference type="Proteomes" id="UP000887013">
    <property type="component" value="Unassembled WGS sequence"/>
</dbReference>
<dbReference type="GO" id="GO:0003676">
    <property type="term" value="F:nucleic acid binding"/>
    <property type="evidence" value="ECO:0007669"/>
    <property type="project" value="InterPro"/>
</dbReference>
<dbReference type="AlphaFoldDB" id="A0A8X6NU88"/>
<protein>
    <submittedName>
        <fullName evidence="1">Uncharacterized protein</fullName>
    </submittedName>
</protein>
<keyword evidence="2" id="KW-1185">Reference proteome</keyword>
<accession>A0A8X6NU88</accession>
<comment type="caution">
    <text evidence="1">The sequence shown here is derived from an EMBL/GenBank/DDBJ whole genome shotgun (WGS) entry which is preliminary data.</text>
</comment>
<evidence type="ECO:0000313" key="2">
    <source>
        <dbReference type="Proteomes" id="UP000887013"/>
    </source>
</evidence>
<dbReference type="Gene3D" id="3.30.420.10">
    <property type="entry name" value="Ribonuclease H-like superfamily/Ribonuclease H"/>
    <property type="match status" value="1"/>
</dbReference>
<dbReference type="EMBL" id="BMAW01013061">
    <property type="protein sequence ID" value="GFT31754.1"/>
    <property type="molecule type" value="Genomic_DNA"/>
</dbReference>
<gene>
    <name evidence="1" type="ORF">NPIL_23391</name>
</gene>
<reference evidence="1" key="1">
    <citation type="submission" date="2020-08" db="EMBL/GenBank/DDBJ databases">
        <title>Multicomponent nature underlies the extraordinary mechanical properties of spider dragline silk.</title>
        <authorList>
            <person name="Kono N."/>
            <person name="Nakamura H."/>
            <person name="Mori M."/>
            <person name="Yoshida Y."/>
            <person name="Ohtoshi R."/>
            <person name="Malay A.D."/>
            <person name="Moran D.A.P."/>
            <person name="Tomita M."/>
            <person name="Numata K."/>
            <person name="Arakawa K."/>
        </authorList>
    </citation>
    <scope>NUCLEOTIDE SEQUENCE</scope>
</reference>
<dbReference type="InterPro" id="IPR036397">
    <property type="entry name" value="RNaseH_sf"/>
</dbReference>